<dbReference type="EMBL" id="KV425958">
    <property type="protein sequence ID" value="KZV95362.1"/>
    <property type="molecule type" value="Genomic_DNA"/>
</dbReference>
<dbReference type="InParanoid" id="A0A165JUT4"/>
<name>A0A165JUT4_EXIGL</name>
<dbReference type="Pfam" id="PF02902">
    <property type="entry name" value="Peptidase_C48"/>
    <property type="match status" value="1"/>
</dbReference>
<keyword evidence="2" id="KW-0645">Protease</keyword>
<gene>
    <name evidence="5" type="ORF">EXIGLDRAFT_707368</name>
</gene>
<accession>A0A165JUT4</accession>
<protein>
    <recommendedName>
        <fullName evidence="4">Ubiquitin-like protease family profile domain-containing protein</fullName>
    </recommendedName>
</protein>
<evidence type="ECO:0000313" key="5">
    <source>
        <dbReference type="EMBL" id="KZV95362.1"/>
    </source>
</evidence>
<proteinExistence type="inferred from homology"/>
<evidence type="ECO:0000259" key="4">
    <source>
        <dbReference type="Pfam" id="PF02902"/>
    </source>
</evidence>
<dbReference type="InterPro" id="IPR038765">
    <property type="entry name" value="Papain-like_cys_pep_sf"/>
</dbReference>
<evidence type="ECO:0000256" key="1">
    <source>
        <dbReference type="ARBA" id="ARBA00005234"/>
    </source>
</evidence>
<evidence type="ECO:0000256" key="3">
    <source>
        <dbReference type="ARBA" id="ARBA00022801"/>
    </source>
</evidence>
<evidence type="ECO:0000256" key="2">
    <source>
        <dbReference type="ARBA" id="ARBA00022670"/>
    </source>
</evidence>
<dbReference type="AlphaFoldDB" id="A0A165JUT4"/>
<evidence type="ECO:0000313" key="6">
    <source>
        <dbReference type="Proteomes" id="UP000077266"/>
    </source>
</evidence>
<dbReference type="Proteomes" id="UP000077266">
    <property type="component" value="Unassembled WGS sequence"/>
</dbReference>
<dbReference type="SUPFAM" id="SSF54001">
    <property type="entry name" value="Cysteine proteinases"/>
    <property type="match status" value="1"/>
</dbReference>
<dbReference type="InterPro" id="IPR003653">
    <property type="entry name" value="Peptidase_C48_C"/>
</dbReference>
<dbReference type="Gene3D" id="3.40.395.10">
    <property type="entry name" value="Adenoviral Proteinase, Chain A"/>
    <property type="match status" value="1"/>
</dbReference>
<keyword evidence="3" id="KW-0378">Hydrolase</keyword>
<dbReference type="GO" id="GO:0019783">
    <property type="term" value="F:ubiquitin-like protein peptidase activity"/>
    <property type="evidence" value="ECO:0007669"/>
    <property type="project" value="UniProtKB-ARBA"/>
</dbReference>
<sequence>MERRTGWLSGSRVKNPRIGVLHSTFLVDVGDYINSVAAHDERNAVKQKAWILKKLRKVPDAQTATKWLVVSHITAPQHWTLVEVHWGSKQLRFYESFAAEGRYDIEVKMRMLAVLDLCQEFFPFAVKTKEWQWIGEQRGRRQRNWYDCGPFVAADIVSLFEGDQPSAKNEKDMKAWPGGRKWYGICAHSPLRRTGLSR</sequence>
<keyword evidence="6" id="KW-1185">Reference proteome</keyword>
<organism evidence="5 6">
    <name type="scientific">Exidia glandulosa HHB12029</name>
    <dbReference type="NCBI Taxonomy" id="1314781"/>
    <lineage>
        <taxon>Eukaryota</taxon>
        <taxon>Fungi</taxon>
        <taxon>Dikarya</taxon>
        <taxon>Basidiomycota</taxon>
        <taxon>Agaricomycotina</taxon>
        <taxon>Agaricomycetes</taxon>
        <taxon>Auriculariales</taxon>
        <taxon>Exidiaceae</taxon>
        <taxon>Exidia</taxon>
    </lineage>
</organism>
<dbReference type="GO" id="GO:0008234">
    <property type="term" value="F:cysteine-type peptidase activity"/>
    <property type="evidence" value="ECO:0007669"/>
    <property type="project" value="InterPro"/>
</dbReference>
<reference evidence="5 6" key="1">
    <citation type="journal article" date="2016" name="Mol. Biol. Evol.">
        <title>Comparative Genomics of Early-Diverging Mushroom-Forming Fungi Provides Insights into the Origins of Lignocellulose Decay Capabilities.</title>
        <authorList>
            <person name="Nagy L.G."/>
            <person name="Riley R."/>
            <person name="Tritt A."/>
            <person name="Adam C."/>
            <person name="Daum C."/>
            <person name="Floudas D."/>
            <person name="Sun H."/>
            <person name="Yadav J.S."/>
            <person name="Pangilinan J."/>
            <person name="Larsson K.H."/>
            <person name="Matsuura K."/>
            <person name="Barry K."/>
            <person name="Labutti K."/>
            <person name="Kuo R."/>
            <person name="Ohm R.A."/>
            <person name="Bhattacharya S.S."/>
            <person name="Shirouzu T."/>
            <person name="Yoshinaga Y."/>
            <person name="Martin F.M."/>
            <person name="Grigoriev I.V."/>
            <person name="Hibbett D.S."/>
        </authorList>
    </citation>
    <scope>NUCLEOTIDE SEQUENCE [LARGE SCALE GENOMIC DNA]</scope>
    <source>
        <strain evidence="5 6">HHB12029</strain>
    </source>
</reference>
<dbReference type="GO" id="GO:0006508">
    <property type="term" value="P:proteolysis"/>
    <property type="evidence" value="ECO:0007669"/>
    <property type="project" value="UniProtKB-KW"/>
</dbReference>
<dbReference type="OrthoDB" id="2976051at2759"/>
<comment type="similarity">
    <text evidence="1">Belongs to the peptidase C48 family.</text>
</comment>
<feature type="domain" description="Ubiquitin-like protease family profile" evidence="4">
    <location>
        <begin position="14"/>
        <end position="174"/>
    </location>
</feature>